<evidence type="ECO:0008006" key="3">
    <source>
        <dbReference type="Google" id="ProtNLM"/>
    </source>
</evidence>
<protein>
    <recommendedName>
        <fullName evidence="3">Outer membrane protein beta-barrel domain-containing protein</fullName>
    </recommendedName>
</protein>
<gene>
    <name evidence="1" type="ORF">DJ013_02915</name>
</gene>
<reference evidence="1 2" key="1">
    <citation type="submission" date="2018-05" db="EMBL/GenBank/DDBJ databases">
        <title>Complete genome sequence of Arcticibacterium luteifluviistationis SM1504T, a cytophagaceae bacterium isolated from Arctic surface seawater.</title>
        <authorList>
            <person name="Li Y."/>
            <person name="Qin Q.-L."/>
        </authorList>
    </citation>
    <scope>NUCLEOTIDE SEQUENCE [LARGE SCALE GENOMIC DNA]</scope>
    <source>
        <strain evidence="1 2">SM1504</strain>
    </source>
</reference>
<accession>A0A2Z4G7U7</accession>
<dbReference type="RefSeq" id="WP_111370282.1">
    <property type="nucleotide sequence ID" value="NZ_CP029480.1"/>
</dbReference>
<evidence type="ECO:0000313" key="1">
    <source>
        <dbReference type="EMBL" id="AWV97180.1"/>
    </source>
</evidence>
<evidence type="ECO:0000313" key="2">
    <source>
        <dbReference type="Proteomes" id="UP000249873"/>
    </source>
</evidence>
<dbReference type="KEGG" id="als:DJ013_02915"/>
<organism evidence="1 2">
    <name type="scientific">Arcticibacterium luteifluviistationis</name>
    <dbReference type="NCBI Taxonomy" id="1784714"/>
    <lineage>
        <taxon>Bacteria</taxon>
        <taxon>Pseudomonadati</taxon>
        <taxon>Bacteroidota</taxon>
        <taxon>Cytophagia</taxon>
        <taxon>Cytophagales</taxon>
        <taxon>Leadbetterellaceae</taxon>
        <taxon>Arcticibacterium</taxon>
    </lineage>
</organism>
<dbReference type="AlphaFoldDB" id="A0A2Z4G7U7"/>
<proteinExistence type="predicted"/>
<sequence length="404" mass="48099">MKKLLLFIPFCFCLFKGYSQIAFEKGYFIDNDGIKTECYIKNSEWKYTPNEFKYQISLDSKVNTLKVDDIEEVRFESGLTYKKFTTEIDRSSDEPKNFSLQKQADFKTETLLLQVLIDGPNTLYQYSDENFERFFFRSKIGVVSQLVYKRYRKRNEKKWEYDYEIGENNRYKQQLTNDFLCENLDKYILDKLKYTKESLVNYFVKNSQCLEQDFTNYAKKSHLTKVNFKLRPGLIRNSTSIYNSYSFEEKYPKKNSQAYRIGIEAEFLLPFNKNKWAIIAEPTFHYFKSDTESLGISYKSIEIPLGFRYYIFLKENSKLFFNANYVLDFEKNSVLKIKTGRNIDISSMPNYALGAGYSFLKKYSLEVRYGFKRDILTEYIYWASEYKTLSIILGYQLGLNTSKQ</sequence>
<dbReference type="EMBL" id="CP029480">
    <property type="protein sequence ID" value="AWV97180.1"/>
    <property type="molecule type" value="Genomic_DNA"/>
</dbReference>
<dbReference type="Proteomes" id="UP000249873">
    <property type="component" value="Chromosome"/>
</dbReference>
<name>A0A2Z4G7U7_9BACT</name>
<dbReference type="OrthoDB" id="921445at2"/>
<keyword evidence="2" id="KW-1185">Reference proteome</keyword>